<dbReference type="EMBL" id="DACSUM010000077">
    <property type="protein sequence ID" value="HAT3584875.1"/>
    <property type="molecule type" value="Genomic_DNA"/>
</dbReference>
<gene>
    <name evidence="1" type="ORF">I8531_005281</name>
</gene>
<dbReference type="RefSeq" id="WP_047370441.1">
    <property type="nucleotide sequence ID" value="NZ_CABMNU010000005.1"/>
</dbReference>
<proteinExistence type="predicted"/>
<dbReference type="AlphaFoldDB" id="A0A9P3WIS0"/>
<evidence type="ECO:0000313" key="2">
    <source>
        <dbReference type="Proteomes" id="UP000867740"/>
    </source>
</evidence>
<organism evidence="1 2">
    <name type="scientific">Kluyvera intermedia</name>
    <name type="common">Enterobacter intermedius</name>
    <dbReference type="NCBI Taxonomy" id="61648"/>
    <lineage>
        <taxon>Bacteria</taxon>
        <taxon>Pseudomonadati</taxon>
        <taxon>Pseudomonadota</taxon>
        <taxon>Gammaproteobacteria</taxon>
        <taxon>Enterobacterales</taxon>
        <taxon>Enterobacteriaceae</taxon>
        <taxon>Kluyvera</taxon>
    </lineage>
</organism>
<name>A0A9P3WIS0_KLUIN</name>
<reference evidence="1" key="1">
    <citation type="journal article" date="2018" name="Genome Biol.">
        <title>SKESA: strategic k-mer extension for scrupulous assemblies.</title>
        <authorList>
            <person name="Souvorov A."/>
            <person name="Agarwala R."/>
            <person name="Lipman D.J."/>
        </authorList>
    </citation>
    <scope>NUCLEOTIDE SEQUENCE</scope>
    <source>
        <strain evidence="1">CAVp300</strain>
    </source>
</reference>
<comment type="caution">
    <text evidence="1">The sequence shown here is derived from an EMBL/GenBank/DDBJ whole genome shotgun (WGS) entry which is preliminary data.</text>
</comment>
<evidence type="ECO:0000313" key="1">
    <source>
        <dbReference type="EMBL" id="HAT3584875.1"/>
    </source>
</evidence>
<accession>A0A9P3WIS0</accession>
<dbReference type="Pfam" id="PF11739">
    <property type="entry name" value="YdbH-like"/>
    <property type="match status" value="1"/>
</dbReference>
<dbReference type="InterPro" id="IPR021730">
    <property type="entry name" value="YdbH"/>
</dbReference>
<dbReference type="Proteomes" id="UP000867740">
    <property type="component" value="Unassembled WGS sequence"/>
</dbReference>
<reference evidence="1" key="2">
    <citation type="submission" date="2020-10" db="EMBL/GenBank/DDBJ databases">
        <authorList>
            <consortium name="NCBI Pathogen Detection Project"/>
        </authorList>
    </citation>
    <scope>NUCLEOTIDE SEQUENCE</scope>
    <source>
        <strain evidence="1">CAVp300</strain>
    </source>
</reference>
<sequence length="880" mass="97562">MKGKYKAAIALLLLFILLPLTLLLTLAYWVPTLAGIWLPAGTRIVFEDSPRFTRHSLEIPDLHYLIEDCPLALVKNAHLTHPSRWKLEIGSLDINTACLAKLPDTEPSPGAPTTLAEWQSMLPKTWVDIDRFTVSPWQEWQGKISLALSEEVQVIHYDGAQVSFGARLRGQLLTLTQMQLRLIEGEPPVTLGGEFILPNVPDGLPVNGHASTTLTLPTEPFLVDADLEWRNNEGQLIITARDNPEPILDLPWQATRERLTISDGRWNWPYQGFPLSGRIGLRIDGWQDGLQNAEIRGRLNVLTQGDAGKGNAVLTIGPGRLDSVNSDMPLQLTGEAKQGEMIFYAVLPAHLTGGLSDPKLAFTPGALLRSSGRVIDALNIDDVRWPLAGVKVTRAGVDGRLQAILRAHENAMGDFVLHLDGQARDFLPDDGLWQWRYWGTGNFTPMSARWDVNGRGEWRDKTILLNDLSTGFDQLKYGTMHVSSPRLVLNEPVRWLRDADHPLFSGGLTLDAGKTTFTGGSILPPSTLTFSVEGSEPTIFQFKGDLRAEKIGPVRVNGRWDGERLRGQAWWPRQSLTVFQPLVPPDWKMNLLDGSLYAQVAFSAAAGQGFEAGGHGVLRGGSAWMPDNQFSGVDFVLPFRYREGNWQLGTRRPVSLRIGEVVNQVTARNIAADLQGNYPWSEENPLQLSDVSIDVLGGKVTMSQLRLPQHDPALLRLRNISSSELISAINPKQFAMSGPFDGALPLWLDNNSTWIIKDGWLHNPGPMTLRVDKDTADALVKDNIAAGAAINWLRYMEISRSWTTLNLDRQGVLKMKAAIKGTSFVEGKSNTVNLNYAHEENVFELWRSLRFGDNLQSLLKQKAKLPAVPCANGKKCEDKQ</sequence>
<protein>
    <submittedName>
        <fullName evidence="1">YdbH family protein</fullName>
    </submittedName>
</protein>
<dbReference type="NCBIfam" id="NF007971">
    <property type="entry name" value="PRK10695.1"/>
    <property type="match status" value="1"/>
</dbReference>